<gene>
    <name evidence="1" type="ORF">K443DRAFT_683132</name>
</gene>
<evidence type="ECO:0000313" key="1">
    <source>
        <dbReference type="EMBL" id="KIJ95293.1"/>
    </source>
</evidence>
<sequence length="72" mass="8107">MDHTPTISILVSSITIPLLDWLGTGTEYDVVYRWANNFPSLAGLARIRILHRGHVPQEKILLRPTSEVARLS</sequence>
<protein>
    <submittedName>
        <fullName evidence="1">Uncharacterized protein</fullName>
    </submittedName>
</protein>
<dbReference type="AlphaFoldDB" id="A0A0C9X205"/>
<evidence type="ECO:0000313" key="2">
    <source>
        <dbReference type="Proteomes" id="UP000054477"/>
    </source>
</evidence>
<proteinExistence type="predicted"/>
<dbReference type="Proteomes" id="UP000054477">
    <property type="component" value="Unassembled WGS sequence"/>
</dbReference>
<name>A0A0C9X205_9AGAR</name>
<reference evidence="2" key="2">
    <citation type="submission" date="2015-01" db="EMBL/GenBank/DDBJ databases">
        <title>Evolutionary Origins and Diversification of the Mycorrhizal Mutualists.</title>
        <authorList>
            <consortium name="DOE Joint Genome Institute"/>
            <consortium name="Mycorrhizal Genomics Consortium"/>
            <person name="Kohler A."/>
            <person name="Kuo A."/>
            <person name="Nagy L.G."/>
            <person name="Floudas D."/>
            <person name="Copeland A."/>
            <person name="Barry K.W."/>
            <person name="Cichocki N."/>
            <person name="Veneault-Fourrey C."/>
            <person name="LaButti K."/>
            <person name="Lindquist E.A."/>
            <person name="Lipzen A."/>
            <person name="Lundell T."/>
            <person name="Morin E."/>
            <person name="Murat C."/>
            <person name="Riley R."/>
            <person name="Ohm R."/>
            <person name="Sun H."/>
            <person name="Tunlid A."/>
            <person name="Henrissat B."/>
            <person name="Grigoriev I.V."/>
            <person name="Hibbett D.S."/>
            <person name="Martin F."/>
        </authorList>
    </citation>
    <scope>NUCLEOTIDE SEQUENCE [LARGE SCALE GENOMIC DNA]</scope>
    <source>
        <strain evidence="2">LaAM-08-1</strain>
    </source>
</reference>
<dbReference type="EMBL" id="KN838761">
    <property type="protein sequence ID" value="KIJ95293.1"/>
    <property type="molecule type" value="Genomic_DNA"/>
</dbReference>
<reference evidence="1 2" key="1">
    <citation type="submission" date="2014-04" db="EMBL/GenBank/DDBJ databases">
        <authorList>
            <consortium name="DOE Joint Genome Institute"/>
            <person name="Kuo A."/>
            <person name="Kohler A."/>
            <person name="Nagy L.G."/>
            <person name="Floudas D."/>
            <person name="Copeland A."/>
            <person name="Barry K.W."/>
            <person name="Cichocki N."/>
            <person name="Veneault-Fourrey C."/>
            <person name="LaButti K."/>
            <person name="Lindquist E.A."/>
            <person name="Lipzen A."/>
            <person name="Lundell T."/>
            <person name="Morin E."/>
            <person name="Murat C."/>
            <person name="Sun H."/>
            <person name="Tunlid A."/>
            <person name="Henrissat B."/>
            <person name="Grigoriev I.V."/>
            <person name="Hibbett D.S."/>
            <person name="Martin F."/>
            <person name="Nordberg H.P."/>
            <person name="Cantor M.N."/>
            <person name="Hua S.X."/>
        </authorList>
    </citation>
    <scope>NUCLEOTIDE SEQUENCE [LARGE SCALE GENOMIC DNA]</scope>
    <source>
        <strain evidence="1 2">LaAM-08-1</strain>
    </source>
</reference>
<organism evidence="1 2">
    <name type="scientific">Laccaria amethystina LaAM-08-1</name>
    <dbReference type="NCBI Taxonomy" id="1095629"/>
    <lineage>
        <taxon>Eukaryota</taxon>
        <taxon>Fungi</taxon>
        <taxon>Dikarya</taxon>
        <taxon>Basidiomycota</taxon>
        <taxon>Agaricomycotina</taxon>
        <taxon>Agaricomycetes</taxon>
        <taxon>Agaricomycetidae</taxon>
        <taxon>Agaricales</taxon>
        <taxon>Agaricineae</taxon>
        <taxon>Hydnangiaceae</taxon>
        <taxon>Laccaria</taxon>
    </lineage>
</organism>
<accession>A0A0C9X205</accession>
<dbReference type="HOGENOM" id="CLU_2722608_0_0_1"/>
<keyword evidence="2" id="KW-1185">Reference proteome</keyword>